<keyword evidence="1" id="KW-0472">Membrane</keyword>
<dbReference type="AlphaFoldDB" id="A0A182MJI0"/>
<feature type="transmembrane region" description="Helical" evidence="1">
    <location>
        <begin position="6"/>
        <end position="27"/>
    </location>
</feature>
<proteinExistence type="predicted"/>
<dbReference type="VEuPathDB" id="VectorBase:ACUA019802"/>
<evidence type="ECO:0000313" key="3">
    <source>
        <dbReference type="Proteomes" id="UP000075883"/>
    </source>
</evidence>
<dbReference type="EMBL" id="AXCM01006728">
    <property type="status" value="NOT_ANNOTATED_CDS"/>
    <property type="molecule type" value="Genomic_DNA"/>
</dbReference>
<evidence type="ECO:0000313" key="2">
    <source>
        <dbReference type="EnsemblMetazoa" id="ACUA019802-PA"/>
    </source>
</evidence>
<name>A0A182MJI0_9DIPT</name>
<evidence type="ECO:0000256" key="1">
    <source>
        <dbReference type="SAM" id="Phobius"/>
    </source>
</evidence>
<accession>A0A182MJI0</accession>
<reference evidence="2" key="2">
    <citation type="submission" date="2020-05" db="UniProtKB">
        <authorList>
            <consortium name="EnsemblMetazoa"/>
        </authorList>
    </citation>
    <scope>IDENTIFICATION</scope>
    <source>
        <strain evidence="2">A-37</strain>
    </source>
</reference>
<keyword evidence="1" id="KW-0812">Transmembrane</keyword>
<reference evidence="3" key="1">
    <citation type="submission" date="2013-09" db="EMBL/GenBank/DDBJ databases">
        <title>The Genome Sequence of Anopheles culicifacies species A.</title>
        <authorList>
            <consortium name="The Broad Institute Genomics Platform"/>
            <person name="Neafsey D.E."/>
            <person name="Besansky N."/>
            <person name="Howell P."/>
            <person name="Walton C."/>
            <person name="Young S.K."/>
            <person name="Zeng Q."/>
            <person name="Gargeya S."/>
            <person name="Fitzgerald M."/>
            <person name="Haas B."/>
            <person name="Abouelleil A."/>
            <person name="Allen A.W."/>
            <person name="Alvarado L."/>
            <person name="Arachchi H.M."/>
            <person name="Berlin A.M."/>
            <person name="Chapman S.B."/>
            <person name="Gainer-Dewar J."/>
            <person name="Goldberg J."/>
            <person name="Griggs A."/>
            <person name="Gujja S."/>
            <person name="Hansen M."/>
            <person name="Howarth C."/>
            <person name="Imamovic A."/>
            <person name="Ireland A."/>
            <person name="Larimer J."/>
            <person name="McCowan C."/>
            <person name="Murphy C."/>
            <person name="Pearson M."/>
            <person name="Poon T.W."/>
            <person name="Priest M."/>
            <person name="Roberts A."/>
            <person name="Saif S."/>
            <person name="Shea T."/>
            <person name="Sisk P."/>
            <person name="Sykes S."/>
            <person name="Wortman J."/>
            <person name="Nusbaum C."/>
            <person name="Birren B."/>
        </authorList>
    </citation>
    <scope>NUCLEOTIDE SEQUENCE [LARGE SCALE GENOMIC DNA]</scope>
    <source>
        <strain evidence="3">A-37</strain>
    </source>
</reference>
<keyword evidence="1" id="KW-1133">Transmembrane helix</keyword>
<sequence length="158" mass="17361">MGQRENSPPIIIIIGVLTISIISRLMIIHSSLALRIGRYGRFCVVSRIENASHSVCADLWQCATTKKKEKKNLSPCVKHEFGSRSVAVSRSWKYVCTLHHRRPSRGGLHGSMVIASDGGVDKAASFPVCKSGPLFAPLFIGRRFPVCRRGPGTTSWNS</sequence>
<keyword evidence="3" id="KW-1185">Reference proteome</keyword>
<protein>
    <submittedName>
        <fullName evidence="2">Uncharacterized protein</fullName>
    </submittedName>
</protein>
<organism evidence="2 3">
    <name type="scientific">Anopheles culicifacies</name>
    <dbReference type="NCBI Taxonomy" id="139723"/>
    <lineage>
        <taxon>Eukaryota</taxon>
        <taxon>Metazoa</taxon>
        <taxon>Ecdysozoa</taxon>
        <taxon>Arthropoda</taxon>
        <taxon>Hexapoda</taxon>
        <taxon>Insecta</taxon>
        <taxon>Pterygota</taxon>
        <taxon>Neoptera</taxon>
        <taxon>Endopterygota</taxon>
        <taxon>Diptera</taxon>
        <taxon>Nematocera</taxon>
        <taxon>Culicoidea</taxon>
        <taxon>Culicidae</taxon>
        <taxon>Anophelinae</taxon>
        <taxon>Anopheles</taxon>
        <taxon>culicifacies species complex</taxon>
    </lineage>
</organism>
<dbReference type="EnsemblMetazoa" id="ACUA019802-RA">
    <property type="protein sequence ID" value="ACUA019802-PA"/>
    <property type="gene ID" value="ACUA019802"/>
</dbReference>
<dbReference type="Proteomes" id="UP000075883">
    <property type="component" value="Unassembled WGS sequence"/>
</dbReference>